<reference evidence="2" key="1">
    <citation type="journal article" date="2023" name="G3 (Bethesda)">
        <title>Whole genome assemblies of Zophobas morio and Tenebrio molitor.</title>
        <authorList>
            <person name="Kaur S."/>
            <person name="Stinson S.A."/>
            <person name="diCenzo G.C."/>
        </authorList>
    </citation>
    <scope>NUCLEOTIDE SEQUENCE</scope>
    <source>
        <strain evidence="2">QUZm001</strain>
    </source>
</reference>
<protein>
    <submittedName>
        <fullName evidence="2">Uncharacterized protein</fullName>
    </submittedName>
</protein>
<dbReference type="AlphaFoldDB" id="A0AA38I4F9"/>
<dbReference type="Proteomes" id="UP001168821">
    <property type="component" value="Unassembled WGS sequence"/>
</dbReference>
<evidence type="ECO:0000313" key="2">
    <source>
        <dbReference type="EMBL" id="KAJ3648026.1"/>
    </source>
</evidence>
<accession>A0AA38I4F9</accession>
<keyword evidence="3" id="KW-1185">Reference proteome</keyword>
<organism evidence="2 3">
    <name type="scientific">Zophobas morio</name>
    <dbReference type="NCBI Taxonomy" id="2755281"/>
    <lineage>
        <taxon>Eukaryota</taxon>
        <taxon>Metazoa</taxon>
        <taxon>Ecdysozoa</taxon>
        <taxon>Arthropoda</taxon>
        <taxon>Hexapoda</taxon>
        <taxon>Insecta</taxon>
        <taxon>Pterygota</taxon>
        <taxon>Neoptera</taxon>
        <taxon>Endopterygota</taxon>
        <taxon>Coleoptera</taxon>
        <taxon>Polyphaga</taxon>
        <taxon>Cucujiformia</taxon>
        <taxon>Tenebrionidae</taxon>
        <taxon>Zophobas</taxon>
    </lineage>
</organism>
<evidence type="ECO:0000256" key="1">
    <source>
        <dbReference type="SAM" id="MobiDB-lite"/>
    </source>
</evidence>
<feature type="region of interest" description="Disordered" evidence="1">
    <location>
        <begin position="36"/>
        <end position="60"/>
    </location>
</feature>
<sequence length="107" mass="12027">MCDAFRFRSNRCYLPVGYQIFTRPGSGFGPANFHFGPSRRIRPERNPQPATTMTYRDATSSADGGGIDMVAKGRCIPALTPVSWHDVTAFDFWRLVARPMIADRRAD</sequence>
<evidence type="ECO:0000313" key="3">
    <source>
        <dbReference type="Proteomes" id="UP001168821"/>
    </source>
</evidence>
<dbReference type="EMBL" id="JALNTZ010000006">
    <property type="protein sequence ID" value="KAJ3648026.1"/>
    <property type="molecule type" value="Genomic_DNA"/>
</dbReference>
<gene>
    <name evidence="2" type="ORF">Zmor_019862</name>
</gene>
<feature type="compositionally biased region" description="Polar residues" evidence="1">
    <location>
        <begin position="48"/>
        <end position="60"/>
    </location>
</feature>
<name>A0AA38I4F9_9CUCU</name>
<proteinExistence type="predicted"/>
<comment type="caution">
    <text evidence="2">The sequence shown here is derived from an EMBL/GenBank/DDBJ whole genome shotgun (WGS) entry which is preliminary data.</text>
</comment>